<sequence length="591" mass="65973">MAILSTLPHQLATAASQDLVPWAKDIIQPDHSLTNLSLLRQAIQTAVSLRLTLPPPSRGWFNLWSNSSNQSMTEWARTLCNIWSSDITASSASKLAALIGLWEGLCLEQQDARLRREVEVEVLVAIELGFQKLKTGMKALGKRKASDRLPPVVILAASVLPQIDLTSIAALETNDILTTIIDLFPSSLDVEDPLEYLDLVTLIRIVISTFELSLSEKSSVNTRQIVRLSERLQEYALSISPESLVDSTTAINQKYQEGLTSLILPIHESLLDLIASSSLPSLASFTLSKNMLMTFQTSASLIDKLGGVSTHVGLGNVWWGLIDMACGPLWSMEQRTSMIRSLREGVRKGEIGEVSRINYLLLVVEQFVGVDVFKDEILRELILPNVYPYLEDDTSKDVFESSHSVMLAIFSGRLRFPRSSDHDDLNAISSGSEELILKYCDCLIRNALAKRLSTEQVQHAFTILFNRASSESSRVVEVCLYKIVNSFPDIPTDRASLSEDDQMLPLVYLSLLPTIPFPLLTKFLAQAEDIIFSRTLPQTSRREEMVEVVWNGISDGLGDEGKEIGVAWWLEMRERLKREARRARPEFGAKL</sequence>
<reference evidence="1" key="1">
    <citation type="submission" date="2014-08" db="EMBL/GenBank/DDBJ databases">
        <authorList>
            <person name="Sharma Rahul"/>
            <person name="Thines Marco"/>
        </authorList>
    </citation>
    <scope>NUCLEOTIDE SEQUENCE</scope>
</reference>
<dbReference type="PANTHER" id="PTHR39214">
    <property type="entry name" value="MICROBODY (PEROXISOME) BIOGENESIS PROTEIN PEROXIN 8 (EUROFUNG)"/>
    <property type="match status" value="1"/>
</dbReference>
<dbReference type="AlphaFoldDB" id="A0A0F7SQF9"/>
<dbReference type="InterPro" id="IPR055334">
    <property type="entry name" value="PEX8-like"/>
</dbReference>
<organism evidence="1">
    <name type="scientific">Phaffia rhodozyma</name>
    <name type="common">Yeast</name>
    <name type="synonym">Xanthophyllomyces dendrorhous</name>
    <dbReference type="NCBI Taxonomy" id="264483"/>
    <lineage>
        <taxon>Eukaryota</taxon>
        <taxon>Fungi</taxon>
        <taxon>Dikarya</taxon>
        <taxon>Basidiomycota</taxon>
        <taxon>Agaricomycotina</taxon>
        <taxon>Tremellomycetes</taxon>
        <taxon>Cystofilobasidiales</taxon>
        <taxon>Mrakiaceae</taxon>
        <taxon>Phaffia</taxon>
    </lineage>
</organism>
<dbReference type="EMBL" id="LN483142">
    <property type="protein sequence ID" value="CED82879.1"/>
    <property type="molecule type" value="Genomic_DNA"/>
</dbReference>
<name>A0A0F7SQF9_PHARH</name>
<dbReference type="PANTHER" id="PTHR39214:SF1">
    <property type="entry name" value="MICROBODY (PEROXISOME) BIOGENESIS PROTEIN PEROXIN 8 (EUROFUNG)"/>
    <property type="match status" value="1"/>
</dbReference>
<protein>
    <submittedName>
        <fullName evidence="1">Uncharacterized protein</fullName>
    </submittedName>
</protein>
<proteinExistence type="predicted"/>
<accession>A0A0F7SQF9</accession>
<evidence type="ECO:0000313" key="1">
    <source>
        <dbReference type="EMBL" id="CED82879.1"/>
    </source>
</evidence>